<feature type="non-terminal residue" evidence="2">
    <location>
        <position position="50"/>
    </location>
</feature>
<name>A0ABP0JI06_9DINO</name>
<reference evidence="2 3" key="1">
    <citation type="submission" date="2024-02" db="EMBL/GenBank/DDBJ databases">
        <authorList>
            <person name="Chen Y."/>
            <person name="Shah S."/>
            <person name="Dougan E. K."/>
            <person name="Thang M."/>
            <person name="Chan C."/>
        </authorList>
    </citation>
    <scope>NUCLEOTIDE SEQUENCE [LARGE SCALE GENOMIC DNA]</scope>
</reference>
<dbReference type="EMBL" id="CAXAMN010005469">
    <property type="protein sequence ID" value="CAK9013908.1"/>
    <property type="molecule type" value="Genomic_DNA"/>
</dbReference>
<keyword evidence="3" id="KW-1185">Reference proteome</keyword>
<gene>
    <name evidence="1" type="ORF">CCMP2556_LOCUS11471</name>
    <name evidence="2" type="ORF">CCMP2556_LOCUS11481</name>
</gene>
<evidence type="ECO:0000313" key="1">
    <source>
        <dbReference type="EMBL" id="CAK9013908.1"/>
    </source>
</evidence>
<organism evidence="2 3">
    <name type="scientific">Durusdinium trenchii</name>
    <dbReference type="NCBI Taxonomy" id="1381693"/>
    <lineage>
        <taxon>Eukaryota</taxon>
        <taxon>Sar</taxon>
        <taxon>Alveolata</taxon>
        <taxon>Dinophyceae</taxon>
        <taxon>Suessiales</taxon>
        <taxon>Symbiodiniaceae</taxon>
        <taxon>Durusdinium</taxon>
    </lineage>
</organism>
<protein>
    <submittedName>
        <fullName evidence="2">Uncharacterized protein</fullName>
    </submittedName>
</protein>
<evidence type="ECO:0000313" key="2">
    <source>
        <dbReference type="EMBL" id="CAK9013941.1"/>
    </source>
</evidence>
<dbReference type="EMBL" id="CAXAMN010005480">
    <property type="protein sequence ID" value="CAK9013941.1"/>
    <property type="molecule type" value="Genomic_DNA"/>
</dbReference>
<feature type="non-terminal residue" evidence="2">
    <location>
        <position position="1"/>
    </location>
</feature>
<comment type="caution">
    <text evidence="2">The sequence shown here is derived from an EMBL/GenBank/DDBJ whole genome shotgun (WGS) entry which is preliminary data.</text>
</comment>
<accession>A0ABP0JI06</accession>
<evidence type="ECO:0000313" key="3">
    <source>
        <dbReference type="Proteomes" id="UP001642484"/>
    </source>
</evidence>
<sequence length="50" mass="5432">ELTEETCMAATVVGEGRRLREDFEVKATHHSNMSLSSVAGHWLGSEAMGL</sequence>
<dbReference type="Proteomes" id="UP001642484">
    <property type="component" value="Unassembled WGS sequence"/>
</dbReference>
<proteinExistence type="predicted"/>